<comment type="subunit">
    <text evidence="2 8">Tetramer of two alpha and two beta chains.</text>
</comment>
<dbReference type="InterPro" id="IPR018204">
    <property type="entry name" value="Trp_synthase_alpha_AS"/>
</dbReference>
<organism evidence="10 11">
    <name type="scientific">Hymenobacter ginsengisoli</name>
    <dbReference type="NCBI Taxonomy" id="1051626"/>
    <lineage>
        <taxon>Bacteria</taxon>
        <taxon>Pseudomonadati</taxon>
        <taxon>Bacteroidota</taxon>
        <taxon>Cytophagia</taxon>
        <taxon>Cytophagales</taxon>
        <taxon>Hymenobacteraceae</taxon>
        <taxon>Hymenobacter</taxon>
    </lineage>
</organism>
<dbReference type="Gene3D" id="3.20.20.70">
    <property type="entry name" value="Aldolase class I"/>
    <property type="match status" value="1"/>
</dbReference>
<dbReference type="EMBL" id="BAABGQ010000003">
    <property type="protein sequence ID" value="GAA4493658.1"/>
    <property type="molecule type" value="Genomic_DNA"/>
</dbReference>
<keyword evidence="11" id="KW-1185">Reference proteome</keyword>
<evidence type="ECO:0000256" key="9">
    <source>
        <dbReference type="RuleBase" id="RU003662"/>
    </source>
</evidence>
<keyword evidence="3 8" id="KW-0028">Amino-acid biosynthesis</keyword>
<keyword evidence="5 8" id="KW-0057">Aromatic amino acid biosynthesis</keyword>
<dbReference type="InterPro" id="IPR002028">
    <property type="entry name" value="Trp_synthase_suA"/>
</dbReference>
<dbReference type="PANTHER" id="PTHR43406">
    <property type="entry name" value="TRYPTOPHAN SYNTHASE, ALPHA CHAIN"/>
    <property type="match status" value="1"/>
</dbReference>
<dbReference type="Pfam" id="PF00290">
    <property type="entry name" value="Trp_syntA"/>
    <property type="match status" value="1"/>
</dbReference>
<comment type="pathway">
    <text evidence="1 8">Amino-acid biosynthesis; L-tryptophan biosynthesis; L-tryptophan from chorismate: step 5/5.</text>
</comment>
<evidence type="ECO:0000313" key="11">
    <source>
        <dbReference type="Proteomes" id="UP001501243"/>
    </source>
</evidence>
<keyword evidence="4 8" id="KW-0822">Tryptophan biosynthesis</keyword>
<dbReference type="HAMAP" id="MF_00131">
    <property type="entry name" value="Trp_synth_alpha"/>
    <property type="match status" value="1"/>
</dbReference>
<evidence type="ECO:0000256" key="7">
    <source>
        <dbReference type="ARBA" id="ARBA00049047"/>
    </source>
</evidence>
<dbReference type="PROSITE" id="PS00167">
    <property type="entry name" value="TRP_SYNTHASE_ALPHA"/>
    <property type="match status" value="1"/>
</dbReference>
<comment type="catalytic activity">
    <reaction evidence="7 8">
        <text>(1S,2R)-1-C-(indol-3-yl)glycerol 3-phosphate + L-serine = D-glyceraldehyde 3-phosphate + L-tryptophan + H2O</text>
        <dbReference type="Rhea" id="RHEA:10532"/>
        <dbReference type="ChEBI" id="CHEBI:15377"/>
        <dbReference type="ChEBI" id="CHEBI:33384"/>
        <dbReference type="ChEBI" id="CHEBI:57912"/>
        <dbReference type="ChEBI" id="CHEBI:58866"/>
        <dbReference type="ChEBI" id="CHEBI:59776"/>
        <dbReference type="EC" id="4.2.1.20"/>
    </reaction>
</comment>
<comment type="similarity">
    <text evidence="8 9">Belongs to the TrpA family.</text>
</comment>
<dbReference type="SUPFAM" id="SSF51366">
    <property type="entry name" value="Ribulose-phoshate binding barrel"/>
    <property type="match status" value="1"/>
</dbReference>
<dbReference type="NCBIfam" id="TIGR00262">
    <property type="entry name" value="trpA"/>
    <property type="match status" value="1"/>
</dbReference>
<dbReference type="InterPro" id="IPR011060">
    <property type="entry name" value="RibuloseP-bd_barrel"/>
</dbReference>
<feature type="active site" description="Proton acceptor" evidence="8">
    <location>
        <position position="57"/>
    </location>
</feature>
<evidence type="ECO:0000256" key="6">
    <source>
        <dbReference type="ARBA" id="ARBA00023239"/>
    </source>
</evidence>
<dbReference type="PANTHER" id="PTHR43406:SF1">
    <property type="entry name" value="TRYPTOPHAN SYNTHASE ALPHA CHAIN, CHLOROPLASTIC"/>
    <property type="match status" value="1"/>
</dbReference>
<dbReference type="Proteomes" id="UP001501243">
    <property type="component" value="Unassembled WGS sequence"/>
</dbReference>
<comment type="caution">
    <text evidence="10">The sequence shown here is derived from an EMBL/GenBank/DDBJ whole genome shotgun (WGS) entry which is preliminary data.</text>
</comment>
<comment type="function">
    <text evidence="8">The alpha subunit is responsible for the aldol cleavage of indoleglycerol phosphate to indole and glyceraldehyde 3-phosphate.</text>
</comment>
<dbReference type="RefSeq" id="WP_208130230.1">
    <property type="nucleotide sequence ID" value="NZ_BAABGQ010000003.1"/>
</dbReference>
<evidence type="ECO:0000256" key="2">
    <source>
        <dbReference type="ARBA" id="ARBA00011270"/>
    </source>
</evidence>
<proteinExistence type="inferred from homology"/>
<feature type="active site" description="Proton acceptor" evidence="8">
    <location>
        <position position="46"/>
    </location>
</feature>
<evidence type="ECO:0000256" key="1">
    <source>
        <dbReference type="ARBA" id="ARBA00004733"/>
    </source>
</evidence>
<name>A0ABP8PVU5_9BACT</name>
<dbReference type="EC" id="4.2.1.20" evidence="8"/>
<protein>
    <recommendedName>
        <fullName evidence="8">Tryptophan synthase alpha chain</fullName>
        <ecNumber evidence="8">4.2.1.20</ecNumber>
    </recommendedName>
</protein>
<evidence type="ECO:0000256" key="5">
    <source>
        <dbReference type="ARBA" id="ARBA00023141"/>
    </source>
</evidence>
<dbReference type="InterPro" id="IPR013785">
    <property type="entry name" value="Aldolase_TIM"/>
</dbReference>
<accession>A0ABP8PVU5</accession>
<keyword evidence="6 8" id="KW-0456">Lyase</keyword>
<evidence type="ECO:0000313" key="10">
    <source>
        <dbReference type="EMBL" id="GAA4493658.1"/>
    </source>
</evidence>
<evidence type="ECO:0000256" key="8">
    <source>
        <dbReference type="HAMAP-Rule" id="MF_00131"/>
    </source>
</evidence>
<reference evidence="11" key="1">
    <citation type="journal article" date="2019" name="Int. J. Syst. Evol. Microbiol.">
        <title>The Global Catalogue of Microorganisms (GCM) 10K type strain sequencing project: providing services to taxonomists for standard genome sequencing and annotation.</title>
        <authorList>
            <consortium name="The Broad Institute Genomics Platform"/>
            <consortium name="The Broad Institute Genome Sequencing Center for Infectious Disease"/>
            <person name="Wu L."/>
            <person name="Ma J."/>
        </authorList>
    </citation>
    <scope>NUCLEOTIDE SEQUENCE [LARGE SCALE GENOMIC DNA]</scope>
    <source>
        <strain evidence="11">JCM 17841</strain>
    </source>
</reference>
<dbReference type="CDD" id="cd04724">
    <property type="entry name" value="Tryptophan_synthase_alpha"/>
    <property type="match status" value="1"/>
</dbReference>
<evidence type="ECO:0000256" key="4">
    <source>
        <dbReference type="ARBA" id="ARBA00022822"/>
    </source>
</evidence>
<sequence length="265" mass="28367">MNRLTSLFQHKTTDVLNVYFTAGFPQLGDTVPILKALQDAGADLVEIGMPYSDPVADGETIQRSNQQALENGMTVATLFEQLQGIRQQGITVPILLMGYLNPVVQFGVEKFCQQCQAVGVDGLILPDLPLEVYAREYQPLFAQYGLQVVFLVTPQTSAARVRQLDALADGFIYLVAAAGTTGAQTDMNADVDAYLSRTKALGLRNPTLVGFGISDAASFAAASRHTTGAIIGSAFIRLLQSTPASERPAAIQEFVAGIRPMANLA</sequence>
<evidence type="ECO:0000256" key="3">
    <source>
        <dbReference type="ARBA" id="ARBA00022605"/>
    </source>
</evidence>
<gene>
    <name evidence="8 10" type="primary">trpA</name>
    <name evidence="10" type="ORF">GCM10023172_02510</name>
</gene>